<feature type="coiled-coil region" evidence="1">
    <location>
        <begin position="12"/>
        <end position="39"/>
    </location>
</feature>
<evidence type="ECO:0000313" key="2">
    <source>
        <dbReference type="EMBL" id="SDE93884.1"/>
    </source>
</evidence>
<dbReference type="OrthoDB" id="7691692at2"/>
<gene>
    <name evidence="2" type="ORF">SAMN04244550_01361</name>
</gene>
<accession>A0A1G7H0N5</accession>
<organism evidence="2 3">
    <name type="scientific">Rhodobacter capsulatus</name>
    <name type="common">Rhodopseudomonas capsulata</name>
    <dbReference type="NCBI Taxonomy" id="1061"/>
    <lineage>
        <taxon>Bacteria</taxon>
        <taxon>Pseudomonadati</taxon>
        <taxon>Pseudomonadota</taxon>
        <taxon>Alphaproteobacteria</taxon>
        <taxon>Rhodobacterales</taxon>
        <taxon>Rhodobacter group</taxon>
        <taxon>Rhodobacter</taxon>
    </lineage>
</organism>
<reference evidence="2 3" key="1">
    <citation type="submission" date="2016-10" db="EMBL/GenBank/DDBJ databases">
        <authorList>
            <person name="de Groot N.N."/>
        </authorList>
    </citation>
    <scope>NUCLEOTIDE SEQUENCE [LARGE SCALE GENOMIC DNA]</scope>
    <source>
        <strain evidence="3">DSM 938 / 37b4</strain>
    </source>
</reference>
<protein>
    <submittedName>
        <fullName evidence="2">Uncharacterized protein</fullName>
    </submittedName>
</protein>
<dbReference type="EMBL" id="FNAY01000005">
    <property type="protein sequence ID" value="SDE93884.1"/>
    <property type="molecule type" value="Genomic_DNA"/>
</dbReference>
<sequence>MFAQKSKKPMSVNDLLGTVDAMRDQIAALREDRTQVENAPRPLAEVMGDLDDHLDFLSTASVDALGLHGLRARGVPVELKASAPITLGLLVAVAREPLRRILEEQLGDLEAARPGMAEADRQARLAELDGQILRAEMAEEGAIRGLEGLGVSIQRRADLNPLVALAADQALAG</sequence>
<dbReference type="RefSeq" id="WP_074553267.1">
    <property type="nucleotide sequence ID" value="NZ_CP119563.1"/>
</dbReference>
<evidence type="ECO:0000313" key="3">
    <source>
        <dbReference type="Proteomes" id="UP000183812"/>
    </source>
</evidence>
<dbReference type="Proteomes" id="UP000183812">
    <property type="component" value="Unassembled WGS sequence"/>
</dbReference>
<dbReference type="AlphaFoldDB" id="A0A1G7H0N5"/>
<name>A0A1G7H0N5_RHOCA</name>
<proteinExistence type="predicted"/>
<evidence type="ECO:0000256" key="1">
    <source>
        <dbReference type="SAM" id="Coils"/>
    </source>
</evidence>
<keyword evidence="1" id="KW-0175">Coiled coil</keyword>